<feature type="transmembrane region" description="Helical" evidence="7">
    <location>
        <begin position="105"/>
        <end position="128"/>
    </location>
</feature>
<dbReference type="GO" id="GO:0005886">
    <property type="term" value="C:plasma membrane"/>
    <property type="evidence" value="ECO:0007669"/>
    <property type="project" value="UniProtKB-SubCell"/>
</dbReference>
<keyword evidence="5 7" id="KW-1133">Transmembrane helix</keyword>
<dbReference type="EMBL" id="WUUS01000003">
    <property type="protein sequence ID" value="MXR40923.1"/>
    <property type="molecule type" value="Genomic_DNA"/>
</dbReference>
<keyword evidence="6 7" id="KW-0472">Membrane</keyword>
<dbReference type="PANTHER" id="PTHR43163">
    <property type="entry name" value="DIPEPTIDE TRANSPORT SYSTEM PERMEASE PROTEIN DPPB-RELATED"/>
    <property type="match status" value="1"/>
</dbReference>
<evidence type="ECO:0000256" key="3">
    <source>
        <dbReference type="ARBA" id="ARBA00022475"/>
    </source>
</evidence>
<dbReference type="GO" id="GO:0055085">
    <property type="term" value="P:transmembrane transport"/>
    <property type="evidence" value="ECO:0007669"/>
    <property type="project" value="InterPro"/>
</dbReference>
<dbReference type="RefSeq" id="WP_159664557.1">
    <property type="nucleotide sequence ID" value="NZ_WUUS01000003.1"/>
</dbReference>
<evidence type="ECO:0000256" key="2">
    <source>
        <dbReference type="ARBA" id="ARBA00022448"/>
    </source>
</evidence>
<feature type="transmembrane region" description="Helical" evidence="7">
    <location>
        <begin position="149"/>
        <end position="170"/>
    </location>
</feature>
<reference evidence="9 10" key="1">
    <citation type="submission" date="2019-12" db="EMBL/GenBank/DDBJ databases">
        <title>Isolation and characterization of three novel carbon monoxide-oxidizing members of Halobacteria from salione crusts and soils.</title>
        <authorList>
            <person name="Myers M.R."/>
            <person name="King G.M."/>
        </authorList>
    </citation>
    <scope>NUCLEOTIDE SEQUENCE [LARGE SCALE GENOMIC DNA]</scope>
    <source>
        <strain evidence="9 10">WSA2</strain>
    </source>
</reference>
<dbReference type="AlphaFoldDB" id="A0A6B0SWB9"/>
<feature type="domain" description="ABC transmembrane type-1" evidence="8">
    <location>
        <begin position="101"/>
        <end position="332"/>
    </location>
</feature>
<name>A0A6B0SWB9_9EURY</name>
<dbReference type="Pfam" id="PF19300">
    <property type="entry name" value="BPD_transp_1_N"/>
    <property type="match status" value="1"/>
</dbReference>
<dbReference type="InterPro" id="IPR045621">
    <property type="entry name" value="BPD_transp_1_N"/>
</dbReference>
<evidence type="ECO:0000256" key="7">
    <source>
        <dbReference type="RuleBase" id="RU363032"/>
    </source>
</evidence>
<evidence type="ECO:0000313" key="9">
    <source>
        <dbReference type="EMBL" id="MXR40923.1"/>
    </source>
</evidence>
<sequence>MNRLKYIVKRVLMSVPVLWLGTSMTWFIIYQGPVDPAANLLSGNERLTEAKYEAARTELGLDQPPLQHYVDWMWSLFTLDLGQTWLVYTGSNVGALVLDFLPRTVWLGFWSVLIAICIGVPLGFYAGIRSNSVADYVASVSGIVWRAMPNFWLAVILLALLVGSESLFGFDWDTFLITLPSGVTGNPGLSYMAGDPLALFTQPRETLAAIKKILPAALVLGSASMGNEMRIGRTAVLETKNEQYVDFARARGVPGRAIVWKHVFRNALVPLVPVITTEAFLLIGGSVLVESVFGINGMGKLFFDAAIQGDLPLVGSLMFVFIVLMLTINIAQDILYTLIDPRVGYDGT</sequence>
<evidence type="ECO:0000256" key="4">
    <source>
        <dbReference type="ARBA" id="ARBA00022692"/>
    </source>
</evidence>
<feature type="transmembrane region" description="Helical" evidence="7">
    <location>
        <begin position="12"/>
        <end position="30"/>
    </location>
</feature>
<dbReference type="PANTHER" id="PTHR43163:SF6">
    <property type="entry name" value="DIPEPTIDE TRANSPORT SYSTEM PERMEASE PROTEIN DPPB-RELATED"/>
    <property type="match status" value="1"/>
</dbReference>
<comment type="similarity">
    <text evidence="7">Belongs to the binding-protein-dependent transport system permease family.</text>
</comment>
<dbReference type="OrthoDB" id="44105at2157"/>
<comment type="subcellular location">
    <subcellularLocation>
        <location evidence="1 7">Cell membrane</location>
        <topology evidence="1 7">Multi-pass membrane protein</topology>
    </subcellularLocation>
</comment>
<evidence type="ECO:0000259" key="8">
    <source>
        <dbReference type="PROSITE" id="PS50928"/>
    </source>
</evidence>
<protein>
    <submittedName>
        <fullName evidence="9">ABC transporter permease subunit</fullName>
    </submittedName>
</protein>
<organism evidence="9 10">
    <name type="scientific">Halobaculum saliterrae</name>
    <dbReference type="NCBI Taxonomy" id="2073113"/>
    <lineage>
        <taxon>Archaea</taxon>
        <taxon>Methanobacteriati</taxon>
        <taxon>Methanobacteriota</taxon>
        <taxon>Stenosarchaea group</taxon>
        <taxon>Halobacteria</taxon>
        <taxon>Halobacteriales</taxon>
        <taxon>Haloferacaceae</taxon>
        <taxon>Halobaculum</taxon>
    </lineage>
</organism>
<evidence type="ECO:0000313" key="10">
    <source>
        <dbReference type="Proteomes" id="UP000437065"/>
    </source>
</evidence>
<evidence type="ECO:0000256" key="6">
    <source>
        <dbReference type="ARBA" id="ARBA00023136"/>
    </source>
</evidence>
<keyword evidence="2 7" id="KW-0813">Transport</keyword>
<keyword evidence="4 7" id="KW-0812">Transmembrane</keyword>
<keyword evidence="10" id="KW-1185">Reference proteome</keyword>
<comment type="caution">
    <text evidence="9">The sequence shown here is derived from an EMBL/GenBank/DDBJ whole genome shotgun (WGS) entry which is preliminary data.</text>
</comment>
<evidence type="ECO:0000256" key="5">
    <source>
        <dbReference type="ARBA" id="ARBA00022989"/>
    </source>
</evidence>
<dbReference type="CDD" id="cd06261">
    <property type="entry name" value="TM_PBP2"/>
    <property type="match status" value="1"/>
</dbReference>
<accession>A0A6B0SWB9</accession>
<feature type="transmembrane region" description="Helical" evidence="7">
    <location>
        <begin position="311"/>
        <end position="331"/>
    </location>
</feature>
<dbReference type="SUPFAM" id="SSF161098">
    <property type="entry name" value="MetI-like"/>
    <property type="match status" value="1"/>
</dbReference>
<proteinExistence type="inferred from homology"/>
<dbReference type="Proteomes" id="UP000437065">
    <property type="component" value="Unassembled WGS sequence"/>
</dbReference>
<dbReference type="PROSITE" id="PS50928">
    <property type="entry name" value="ABC_TM1"/>
    <property type="match status" value="1"/>
</dbReference>
<gene>
    <name evidence="9" type="ORF">GRX01_06160</name>
</gene>
<evidence type="ECO:0000256" key="1">
    <source>
        <dbReference type="ARBA" id="ARBA00004651"/>
    </source>
</evidence>
<keyword evidence="3" id="KW-1003">Cell membrane</keyword>
<dbReference type="InterPro" id="IPR035906">
    <property type="entry name" value="MetI-like_sf"/>
</dbReference>
<dbReference type="Pfam" id="PF00528">
    <property type="entry name" value="BPD_transp_1"/>
    <property type="match status" value="1"/>
</dbReference>
<dbReference type="InterPro" id="IPR000515">
    <property type="entry name" value="MetI-like"/>
</dbReference>
<dbReference type="Gene3D" id="1.10.3720.10">
    <property type="entry name" value="MetI-like"/>
    <property type="match status" value="1"/>
</dbReference>